<evidence type="ECO:0000313" key="2">
    <source>
        <dbReference type="Proteomes" id="UP000198836"/>
    </source>
</evidence>
<dbReference type="Proteomes" id="UP000198836">
    <property type="component" value="Unassembled WGS sequence"/>
</dbReference>
<proteinExistence type="predicted"/>
<dbReference type="EMBL" id="FOJM01000023">
    <property type="protein sequence ID" value="SFA59634.1"/>
    <property type="molecule type" value="Genomic_DNA"/>
</dbReference>
<reference evidence="2" key="1">
    <citation type="submission" date="2016-10" db="EMBL/GenBank/DDBJ databases">
        <authorList>
            <person name="Varghese N."/>
            <person name="Submissions S."/>
        </authorList>
    </citation>
    <scope>NUCLEOTIDE SEQUENCE [LARGE SCALE GENOMIC DNA]</scope>
    <source>
        <strain evidence="2">DSM 18130</strain>
    </source>
</reference>
<gene>
    <name evidence="1" type="ORF">SAMN04488511_1238</name>
</gene>
<dbReference type="AlphaFoldDB" id="A0A1I0U6I8"/>
<name>A0A1I0U6I8_9SPHI</name>
<protein>
    <submittedName>
        <fullName evidence="1">Uncharacterized protein</fullName>
    </submittedName>
</protein>
<organism evidence="1 2">
    <name type="scientific">Pedobacter suwonensis</name>
    <dbReference type="NCBI Taxonomy" id="332999"/>
    <lineage>
        <taxon>Bacteria</taxon>
        <taxon>Pseudomonadati</taxon>
        <taxon>Bacteroidota</taxon>
        <taxon>Sphingobacteriia</taxon>
        <taxon>Sphingobacteriales</taxon>
        <taxon>Sphingobacteriaceae</taxon>
        <taxon>Pedobacter</taxon>
    </lineage>
</organism>
<evidence type="ECO:0000313" key="1">
    <source>
        <dbReference type="EMBL" id="SFA59634.1"/>
    </source>
</evidence>
<dbReference type="STRING" id="332999.SAMN04488511_1238"/>
<sequence length="56" mass="6811">MRYKILSVFSLIWQFYHQILTQIMATLTVSRGNYATFLLRFVTMWVIHTPFRLKND</sequence>
<accession>A0A1I0U6I8</accession>
<keyword evidence="2" id="KW-1185">Reference proteome</keyword>